<sequence>MDENQLIEKFEAAIALIFLIRIKVLLNQRAILRNRRPLGRLWTRMHNTFNKRQRHSWFTTIMRASIERDLETFHKFTRMSPQAFFYLVRKLNSVIKKKDTRLRKSITVGERLAITLFFLGKGDSIQTVAWGFRIGCSTAQEIVLETSKALYQVLAQDHFEPPDTDEWTSLSYEFAKTWNFPNCVGAIDGKHIAIQCPANSGSDYYNYKQFFSIVLMAVCDAKYRFTLIDVGAYGREGDKQVYSTSEISKSLEDGSLGLPGPAKLPFSSKVTPHFLVGDDAFPLKTFMMKPYPGRTTGLMNIEERVFNYRLSRARRVVENAFGILANRWRIFRTTINASPEHVEHYTKASIVLHNFLIDTDNEYRGANLADHFGPDGKLIEGSWRRQTGGTVSGLTEVVCPGNLKL</sequence>
<dbReference type="GO" id="GO:0016787">
    <property type="term" value="F:hydrolase activity"/>
    <property type="evidence" value="ECO:0007669"/>
    <property type="project" value="UniProtKB-KW"/>
</dbReference>
<dbReference type="Proteomes" id="UP000789390">
    <property type="component" value="Unassembled WGS sequence"/>
</dbReference>
<comment type="cofactor">
    <cofactor evidence="1">
        <name>a divalent metal cation</name>
        <dbReference type="ChEBI" id="CHEBI:60240"/>
    </cofactor>
</comment>
<organism evidence="9 10">
    <name type="scientific">Daphnia galeata</name>
    <dbReference type="NCBI Taxonomy" id="27404"/>
    <lineage>
        <taxon>Eukaryota</taxon>
        <taxon>Metazoa</taxon>
        <taxon>Ecdysozoa</taxon>
        <taxon>Arthropoda</taxon>
        <taxon>Crustacea</taxon>
        <taxon>Branchiopoda</taxon>
        <taxon>Diplostraca</taxon>
        <taxon>Cladocera</taxon>
        <taxon>Anomopoda</taxon>
        <taxon>Daphniidae</taxon>
        <taxon>Daphnia</taxon>
    </lineage>
</organism>
<evidence type="ECO:0000256" key="7">
    <source>
        <dbReference type="ARBA" id="ARBA00023242"/>
    </source>
</evidence>
<dbReference type="PANTHER" id="PTHR22930">
    <property type="match status" value="1"/>
</dbReference>
<dbReference type="EMBL" id="CAKKLH010000246">
    <property type="protein sequence ID" value="CAH0106976.1"/>
    <property type="molecule type" value="Genomic_DNA"/>
</dbReference>
<comment type="caution">
    <text evidence="9">The sequence shown here is derived from an EMBL/GenBank/DDBJ whole genome shotgun (WGS) entry which is preliminary data.</text>
</comment>
<keyword evidence="7" id="KW-0539">Nucleus</keyword>
<evidence type="ECO:0000256" key="2">
    <source>
        <dbReference type="ARBA" id="ARBA00004123"/>
    </source>
</evidence>
<evidence type="ECO:0000256" key="5">
    <source>
        <dbReference type="ARBA" id="ARBA00022723"/>
    </source>
</evidence>
<evidence type="ECO:0000256" key="4">
    <source>
        <dbReference type="ARBA" id="ARBA00022722"/>
    </source>
</evidence>
<keyword evidence="6" id="KW-0378">Hydrolase</keyword>
<name>A0A8J2RQX7_9CRUS</name>
<dbReference type="GO" id="GO:0046872">
    <property type="term" value="F:metal ion binding"/>
    <property type="evidence" value="ECO:0007669"/>
    <property type="project" value="UniProtKB-KW"/>
</dbReference>
<evidence type="ECO:0000259" key="8">
    <source>
        <dbReference type="Pfam" id="PF13359"/>
    </source>
</evidence>
<keyword evidence="5" id="KW-0479">Metal-binding</keyword>
<comment type="similarity">
    <text evidence="3">Belongs to the HARBI1 family.</text>
</comment>
<keyword evidence="4" id="KW-0540">Nuclease</keyword>
<dbReference type="GO" id="GO:0005634">
    <property type="term" value="C:nucleus"/>
    <property type="evidence" value="ECO:0007669"/>
    <property type="project" value="UniProtKB-SubCell"/>
</dbReference>
<dbReference type="AlphaFoldDB" id="A0A8J2RQX7"/>
<dbReference type="GO" id="GO:0004518">
    <property type="term" value="F:nuclease activity"/>
    <property type="evidence" value="ECO:0007669"/>
    <property type="project" value="UniProtKB-KW"/>
</dbReference>
<feature type="domain" description="DDE Tnp4" evidence="8">
    <location>
        <begin position="187"/>
        <end position="354"/>
    </location>
</feature>
<dbReference type="InterPro" id="IPR045249">
    <property type="entry name" value="HARBI1-like"/>
</dbReference>
<dbReference type="Pfam" id="PF13359">
    <property type="entry name" value="DDE_Tnp_4"/>
    <property type="match status" value="1"/>
</dbReference>
<evidence type="ECO:0000313" key="10">
    <source>
        <dbReference type="Proteomes" id="UP000789390"/>
    </source>
</evidence>
<dbReference type="InterPro" id="IPR027806">
    <property type="entry name" value="HARBI1_dom"/>
</dbReference>
<evidence type="ECO:0000256" key="1">
    <source>
        <dbReference type="ARBA" id="ARBA00001968"/>
    </source>
</evidence>
<protein>
    <recommendedName>
        <fullName evidence="8">DDE Tnp4 domain-containing protein</fullName>
    </recommendedName>
</protein>
<dbReference type="PANTHER" id="PTHR22930:SF269">
    <property type="entry name" value="NUCLEASE HARBI1-LIKE PROTEIN"/>
    <property type="match status" value="1"/>
</dbReference>
<dbReference type="OrthoDB" id="5971912at2759"/>
<proteinExistence type="inferred from homology"/>
<accession>A0A8J2RQX7</accession>
<evidence type="ECO:0000256" key="6">
    <source>
        <dbReference type="ARBA" id="ARBA00022801"/>
    </source>
</evidence>
<comment type="subcellular location">
    <subcellularLocation>
        <location evidence="2">Nucleus</location>
    </subcellularLocation>
</comment>
<keyword evidence="10" id="KW-1185">Reference proteome</keyword>
<evidence type="ECO:0000256" key="3">
    <source>
        <dbReference type="ARBA" id="ARBA00006958"/>
    </source>
</evidence>
<evidence type="ECO:0000313" key="9">
    <source>
        <dbReference type="EMBL" id="CAH0106976.1"/>
    </source>
</evidence>
<gene>
    <name evidence="9" type="ORF">DGAL_LOCUS10259</name>
</gene>
<reference evidence="9" key="1">
    <citation type="submission" date="2021-11" db="EMBL/GenBank/DDBJ databases">
        <authorList>
            <person name="Schell T."/>
        </authorList>
    </citation>
    <scope>NUCLEOTIDE SEQUENCE</scope>
    <source>
        <strain evidence="9">M5</strain>
    </source>
</reference>